<dbReference type="WBParaSite" id="ASIM_0000086401-mRNA-1">
    <property type="protein sequence ID" value="ASIM_0000086401-mRNA-1"/>
    <property type="gene ID" value="ASIM_0000086401"/>
</dbReference>
<evidence type="ECO:0000313" key="1">
    <source>
        <dbReference type="EMBL" id="VDK18058.1"/>
    </source>
</evidence>
<reference evidence="1 2" key="2">
    <citation type="submission" date="2018-11" db="EMBL/GenBank/DDBJ databases">
        <authorList>
            <consortium name="Pathogen Informatics"/>
        </authorList>
    </citation>
    <scope>NUCLEOTIDE SEQUENCE [LARGE SCALE GENOMIC DNA]</scope>
</reference>
<proteinExistence type="predicted"/>
<keyword evidence="2" id="KW-1185">Reference proteome</keyword>
<gene>
    <name evidence="1" type="ORF">ASIM_LOCUS762</name>
</gene>
<dbReference type="EMBL" id="UYRR01000614">
    <property type="protein sequence ID" value="VDK18058.1"/>
    <property type="molecule type" value="Genomic_DNA"/>
</dbReference>
<evidence type="ECO:0000313" key="3">
    <source>
        <dbReference type="WBParaSite" id="ASIM_0000086401-mRNA-1"/>
    </source>
</evidence>
<name>A0A0M3J029_ANISI</name>
<organism evidence="3">
    <name type="scientific">Anisakis simplex</name>
    <name type="common">Herring worm</name>
    <dbReference type="NCBI Taxonomy" id="6269"/>
    <lineage>
        <taxon>Eukaryota</taxon>
        <taxon>Metazoa</taxon>
        <taxon>Ecdysozoa</taxon>
        <taxon>Nematoda</taxon>
        <taxon>Chromadorea</taxon>
        <taxon>Rhabditida</taxon>
        <taxon>Spirurina</taxon>
        <taxon>Ascaridomorpha</taxon>
        <taxon>Ascaridoidea</taxon>
        <taxon>Anisakidae</taxon>
        <taxon>Anisakis</taxon>
        <taxon>Anisakis simplex complex</taxon>
    </lineage>
</organism>
<dbReference type="Proteomes" id="UP000267096">
    <property type="component" value="Unassembled WGS sequence"/>
</dbReference>
<reference evidence="3" key="1">
    <citation type="submission" date="2017-02" db="UniProtKB">
        <authorList>
            <consortium name="WormBaseParasite"/>
        </authorList>
    </citation>
    <scope>IDENTIFICATION</scope>
</reference>
<sequence>MKQNEGVGSSTKKTRLLSRSVAGAEDVQLDVAVIVARLIEVLGTGIFAPLLSANEMPSSLFLVGTKERRRPAADLAEPAPPELEP</sequence>
<dbReference type="AlphaFoldDB" id="A0A0M3J029"/>
<accession>A0A0M3J029</accession>
<evidence type="ECO:0000313" key="2">
    <source>
        <dbReference type="Proteomes" id="UP000267096"/>
    </source>
</evidence>
<protein>
    <submittedName>
        <fullName evidence="1 3">Uncharacterized protein</fullName>
    </submittedName>
</protein>